<dbReference type="RefSeq" id="XP_024775042.1">
    <property type="nucleotide sequence ID" value="XM_024911867.1"/>
</dbReference>
<reference evidence="1 2" key="1">
    <citation type="submission" date="2016-07" db="EMBL/GenBank/DDBJ databases">
        <title>Multiple horizontal gene transfer events from other fungi enriched the ability of initially mycotrophic Trichoderma (Ascomycota) to feed on dead plant biomass.</title>
        <authorList>
            <consortium name="DOE Joint Genome Institute"/>
            <person name="Aerts A."/>
            <person name="Atanasova L."/>
            <person name="Chenthamara K."/>
            <person name="Zhang J."/>
            <person name="Grujic M."/>
            <person name="Henrissat B."/>
            <person name="Kuo A."/>
            <person name="Salamov A."/>
            <person name="Lipzen A."/>
            <person name="Labutti K."/>
            <person name="Barry K."/>
            <person name="Miao Y."/>
            <person name="Rahimi M.J."/>
            <person name="Shen Q."/>
            <person name="Grigoriev I.V."/>
            <person name="Kubicek C.P."/>
            <person name="Druzhinina I.S."/>
        </authorList>
    </citation>
    <scope>NUCLEOTIDE SEQUENCE [LARGE SCALE GENOMIC DNA]</scope>
    <source>
        <strain evidence="1 2">CBS 226.95</strain>
    </source>
</reference>
<evidence type="ECO:0000313" key="1">
    <source>
        <dbReference type="EMBL" id="PTB55365.1"/>
    </source>
</evidence>
<keyword evidence="2" id="KW-1185">Reference proteome</keyword>
<evidence type="ECO:0008006" key="3">
    <source>
        <dbReference type="Google" id="ProtNLM"/>
    </source>
</evidence>
<dbReference type="AlphaFoldDB" id="A0A2T4AE45"/>
<evidence type="ECO:0000313" key="2">
    <source>
        <dbReference type="Proteomes" id="UP000241690"/>
    </source>
</evidence>
<dbReference type="EMBL" id="KZ679679">
    <property type="protein sequence ID" value="PTB55365.1"/>
    <property type="molecule type" value="Genomic_DNA"/>
</dbReference>
<gene>
    <name evidence="1" type="ORF">M431DRAFT_113176</name>
</gene>
<dbReference type="Proteomes" id="UP000241690">
    <property type="component" value="Unassembled WGS sequence"/>
</dbReference>
<organism evidence="1 2">
    <name type="scientific">Trichoderma harzianum CBS 226.95</name>
    <dbReference type="NCBI Taxonomy" id="983964"/>
    <lineage>
        <taxon>Eukaryota</taxon>
        <taxon>Fungi</taxon>
        <taxon>Dikarya</taxon>
        <taxon>Ascomycota</taxon>
        <taxon>Pezizomycotina</taxon>
        <taxon>Sordariomycetes</taxon>
        <taxon>Hypocreomycetidae</taxon>
        <taxon>Hypocreales</taxon>
        <taxon>Hypocreaceae</taxon>
        <taxon>Trichoderma</taxon>
    </lineage>
</organism>
<accession>A0A2T4AE45</accession>
<dbReference type="GO" id="GO:0008237">
    <property type="term" value="F:metallopeptidase activity"/>
    <property type="evidence" value="ECO:0007669"/>
    <property type="project" value="InterPro"/>
</dbReference>
<dbReference type="Gene3D" id="3.40.390.10">
    <property type="entry name" value="Collagenase (Catalytic Domain)"/>
    <property type="match status" value="1"/>
</dbReference>
<dbReference type="InterPro" id="IPR024079">
    <property type="entry name" value="MetalloPept_cat_dom_sf"/>
</dbReference>
<sequence>MSDLIPSLVHSDACTIVSSIKSLGAEGDNTDEGNGRASKETSDDRCSLLGLFGSADDKGHFHHDDSLELVDDGNQAEGVSGAIKPDDTPTTTQAPKLLHKLCATQARAYAEVRVGFGDQISRWRRGSELSYVICEESFPTEESAMLVKAAMRTATSMWKGIGVRFSQVGCHDEATFAVVYEDISEGVYAAFFPDALPKKSPAKLFVYELGLSKGAYLANIFAHEIGHIMGLRHEFADEKHREGRGFHCVLFGKKNPLSIMNYQEDLENLQVTAQDCSELKALYAYEGEKYKGLSIRDYDPVLRQSISREETRCSHAMRKPGRKFPGRGALRKLDSFIFATFHDTKQATV</sequence>
<proteinExistence type="predicted"/>
<dbReference type="STRING" id="983964.A0A2T4AE45"/>
<dbReference type="SUPFAM" id="SSF55486">
    <property type="entry name" value="Metalloproteases ('zincins'), catalytic domain"/>
    <property type="match status" value="1"/>
</dbReference>
<dbReference type="Pfam" id="PF13688">
    <property type="entry name" value="Reprolysin_5"/>
    <property type="match status" value="1"/>
</dbReference>
<protein>
    <recommendedName>
        <fullName evidence="3">Peptidase metallopeptidase domain-containing protein</fullName>
    </recommendedName>
</protein>
<dbReference type="GeneID" id="36620426"/>
<name>A0A2T4AE45_TRIHA</name>